<comment type="caution">
    <text evidence="3">The sequence shown here is derived from an EMBL/GenBank/DDBJ whole genome shotgun (WGS) entry which is preliminary data.</text>
</comment>
<evidence type="ECO:0000259" key="2">
    <source>
        <dbReference type="Pfam" id="PF11575"/>
    </source>
</evidence>
<dbReference type="AlphaFoldDB" id="A0A964UPQ2"/>
<evidence type="ECO:0000313" key="3">
    <source>
        <dbReference type="EMBL" id="NBE52100.1"/>
    </source>
</evidence>
<dbReference type="EMBL" id="JAAAHS010000067">
    <property type="protein sequence ID" value="NBE52100.1"/>
    <property type="molecule type" value="Genomic_DNA"/>
</dbReference>
<feature type="domain" description="Ferric siderophore reductase C-terminal" evidence="2">
    <location>
        <begin position="200"/>
        <end position="219"/>
    </location>
</feature>
<feature type="domain" description="Aerobactin siderophore biosynthesis IucA/IucC-like C-terminal" evidence="1">
    <location>
        <begin position="114"/>
        <end position="186"/>
    </location>
</feature>
<dbReference type="RefSeq" id="WP_161696712.1">
    <property type="nucleotide sequence ID" value="NZ_JAAAHS010000067.1"/>
</dbReference>
<reference evidence="3" key="1">
    <citation type="submission" date="2020-01" db="EMBL/GenBank/DDBJ databases">
        <title>Whole-genome analyses of novel actinobacteria.</title>
        <authorList>
            <person name="Sahin N."/>
        </authorList>
    </citation>
    <scope>NUCLEOTIDE SEQUENCE</scope>
    <source>
        <strain evidence="3">YC537</strain>
    </source>
</reference>
<organism evidence="3 4">
    <name type="scientific">Streptomyces boluensis</name>
    <dbReference type="NCBI Taxonomy" id="1775135"/>
    <lineage>
        <taxon>Bacteria</taxon>
        <taxon>Bacillati</taxon>
        <taxon>Actinomycetota</taxon>
        <taxon>Actinomycetes</taxon>
        <taxon>Kitasatosporales</taxon>
        <taxon>Streptomycetaceae</taxon>
        <taxon>Streptomyces</taxon>
    </lineage>
</organism>
<accession>A0A964UPQ2</accession>
<dbReference type="Pfam" id="PF06276">
    <property type="entry name" value="FhuF"/>
    <property type="match status" value="1"/>
</dbReference>
<evidence type="ECO:0000259" key="1">
    <source>
        <dbReference type="Pfam" id="PF06276"/>
    </source>
</evidence>
<dbReference type="InterPro" id="IPR024726">
    <property type="entry name" value="FhuF_C"/>
</dbReference>
<dbReference type="GO" id="GO:0051537">
    <property type="term" value="F:2 iron, 2 sulfur cluster binding"/>
    <property type="evidence" value="ECO:0007669"/>
    <property type="project" value="InterPro"/>
</dbReference>
<sequence length="227" mass="23780">MDLQQLASVGGFFALRSGTSPTAVPLAEVYAGDGARLAARVDTVTARLAAPEVRIGVSVAQLGLAARLCSVALGGAALYGRVLDLDPRRLSWDPDGSSPDDLWLDAVRTLPVEALGDSLVEGHLAPLAAALRRRYRIAEPLLWGNAGSALAGAVRALHTWAGSAGRPEVAERALDLGADLFCRPELRGTGTLGALPRFRRRSCCLYYRCPGGGVCGDCCFDRAPGRG</sequence>
<proteinExistence type="predicted"/>
<keyword evidence="4" id="KW-1185">Reference proteome</keyword>
<dbReference type="GO" id="GO:0003824">
    <property type="term" value="F:catalytic activity"/>
    <property type="evidence" value="ECO:0007669"/>
    <property type="project" value="UniProtKB-ARBA"/>
</dbReference>
<evidence type="ECO:0000313" key="4">
    <source>
        <dbReference type="Proteomes" id="UP000598297"/>
    </source>
</evidence>
<dbReference type="Proteomes" id="UP000598297">
    <property type="component" value="Unassembled WGS sequence"/>
</dbReference>
<dbReference type="InterPro" id="IPR022770">
    <property type="entry name" value="IucA/IucC-like_C"/>
</dbReference>
<protein>
    <submittedName>
        <fullName evidence="3">Ferric iron reductase</fullName>
    </submittedName>
</protein>
<dbReference type="Pfam" id="PF11575">
    <property type="entry name" value="FhuF_C"/>
    <property type="match status" value="1"/>
</dbReference>
<name>A0A964UPQ2_9ACTN</name>
<dbReference type="OrthoDB" id="3290158at2"/>
<gene>
    <name evidence="3" type="ORF">GUY60_11825</name>
</gene>